<sequence length="206" mass="22677">MRGEQAMINFILRHGQTDPSVQHMVNGDPTCPVYLNRAGEQACIRVRSSIDARNVGTWVTSEFPRAQQTAQLLIGSSVTSVRVERGLNELDYGTFEGAPFLAYGDWLARHGADKRPKGSAESQREAILRMLEALRTITHYPGDRVVIAHGLLVSVLVWGLSESHESMPLFMPEAPYLKPLEVPDEELVDLLASLISRLTVAAEIGG</sequence>
<gene>
    <name evidence="1" type="ORF">E0H73_42925</name>
</gene>
<dbReference type="InterPro" id="IPR029033">
    <property type="entry name" value="His_PPase_superfam"/>
</dbReference>
<reference evidence="1 2" key="1">
    <citation type="submission" date="2019-02" db="EMBL/GenBank/DDBJ databases">
        <title>Kribbella capetownensis sp. nov. and Kribbella speibonae sp. nov., isolated from soil.</title>
        <authorList>
            <person name="Curtis S.M."/>
            <person name="Norton I."/>
            <person name="Everest G.J."/>
            <person name="Meyers P.R."/>
        </authorList>
    </citation>
    <scope>NUCLEOTIDE SEQUENCE [LARGE SCALE GENOMIC DNA]</scope>
    <source>
        <strain evidence="1 2">NRRL B-24813</strain>
    </source>
</reference>
<protein>
    <submittedName>
        <fullName evidence="1">Histidine phosphatase family protein</fullName>
    </submittedName>
</protein>
<accession>A0A4R0JMW7</accession>
<dbReference type="SMART" id="SM00855">
    <property type="entry name" value="PGAM"/>
    <property type="match status" value="1"/>
</dbReference>
<dbReference type="Pfam" id="PF00300">
    <property type="entry name" value="His_Phos_1"/>
    <property type="match status" value="1"/>
</dbReference>
<dbReference type="SUPFAM" id="SSF53254">
    <property type="entry name" value="Phosphoglycerate mutase-like"/>
    <property type="match status" value="1"/>
</dbReference>
<name>A0A4R0JMW7_9ACTN</name>
<proteinExistence type="predicted"/>
<dbReference type="InterPro" id="IPR013078">
    <property type="entry name" value="His_Pase_superF_clade-1"/>
</dbReference>
<evidence type="ECO:0000313" key="1">
    <source>
        <dbReference type="EMBL" id="TCC48039.1"/>
    </source>
</evidence>
<organism evidence="1 2">
    <name type="scientific">Kribbella pittospori</name>
    <dbReference type="NCBI Taxonomy" id="722689"/>
    <lineage>
        <taxon>Bacteria</taxon>
        <taxon>Bacillati</taxon>
        <taxon>Actinomycetota</taxon>
        <taxon>Actinomycetes</taxon>
        <taxon>Propionibacteriales</taxon>
        <taxon>Kribbellaceae</taxon>
        <taxon>Kribbella</taxon>
    </lineage>
</organism>
<dbReference type="Proteomes" id="UP000291144">
    <property type="component" value="Unassembled WGS sequence"/>
</dbReference>
<keyword evidence="2" id="KW-1185">Reference proteome</keyword>
<comment type="caution">
    <text evidence="1">The sequence shown here is derived from an EMBL/GenBank/DDBJ whole genome shotgun (WGS) entry which is preliminary data.</text>
</comment>
<evidence type="ECO:0000313" key="2">
    <source>
        <dbReference type="Proteomes" id="UP000291144"/>
    </source>
</evidence>
<dbReference type="EMBL" id="SJKB01000029">
    <property type="protein sequence ID" value="TCC48039.1"/>
    <property type="molecule type" value="Genomic_DNA"/>
</dbReference>
<dbReference type="AlphaFoldDB" id="A0A4R0JMW7"/>
<dbReference type="OrthoDB" id="9793115at2"/>
<dbReference type="Gene3D" id="3.40.50.1240">
    <property type="entry name" value="Phosphoglycerate mutase-like"/>
    <property type="match status" value="1"/>
</dbReference>